<gene>
    <name evidence="2" type="ORF">RM529_01430</name>
</gene>
<dbReference type="NCBIfam" id="NF037970">
    <property type="entry name" value="vanZ_1"/>
    <property type="match status" value="1"/>
</dbReference>
<feature type="transmembrane region" description="Helical" evidence="1">
    <location>
        <begin position="102"/>
        <end position="123"/>
    </location>
</feature>
<evidence type="ECO:0000256" key="1">
    <source>
        <dbReference type="SAM" id="Phobius"/>
    </source>
</evidence>
<organism evidence="2 3">
    <name type="scientific">Autumnicola edwardsiae</name>
    <dbReference type="NCBI Taxonomy" id="3075594"/>
    <lineage>
        <taxon>Bacteria</taxon>
        <taxon>Pseudomonadati</taxon>
        <taxon>Bacteroidota</taxon>
        <taxon>Flavobacteriia</taxon>
        <taxon>Flavobacteriales</taxon>
        <taxon>Flavobacteriaceae</taxon>
        <taxon>Autumnicola</taxon>
    </lineage>
</organism>
<proteinExistence type="predicted"/>
<dbReference type="PANTHER" id="PTHR28008">
    <property type="entry name" value="DOMAIN PROTEIN, PUTATIVE (AFU_ORTHOLOGUE AFUA_3G10980)-RELATED"/>
    <property type="match status" value="1"/>
</dbReference>
<dbReference type="EMBL" id="JAVRHP010000004">
    <property type="protein sequence ID" value="MDT0648785.1"/>
    <property type="molecule type" value="Genomic_DNA"/>
</dbReference>
<comment type="caution">
    <text evidence="2">The sequence shown here is derived from an EMBL/GenBank/DDBJ whole genome shotgun (WGS) entry which is preliminary data.</text>
</comment>
<feature type="transmembrane region" description="Helical" evidence="1">
    <location>
        <begin position="39"/>
        <end position="58"/>
    </location>
</feature>
<dbReference type="Proteomes" id="UP001248819">
    <property type="component" value="Unassembled WGS sequence"/>
</dbReference>
<protein>
    <submittedName>
        <fullName evidence="2">VanZ family protein</fullName>
    </submittedName>
</protein>
<name>A0ABU3CR06_9FLAO</name>
<keyword evidence="1" id="KW-0472">Membrane</keyword>
<keyword evidence="1" id="KW-0812">Transmembrane</keyword>
<accession>A0ABU3CR06</accession>
<reference evidence="2 3" key="1">
    <citation type="submission" date="2023-09" db="EMBL/GenBank/DDBJ databases">
        <authorList>
            <person name="Rey-Velasco X."/>
        </authorList>
    </citation>
    <scope>NUCLEOTIDE SEQUENCE [LARGE SCALE GENOMIC DNA]</scope>
    <source>
        <strain evidence="2 3">F297</strain>
    </source>
</reference>
<feature type="transmembrane region" description="Helical" evidence="1">
    <location>
        <begin position="70"/>
        <end position="90"/>
    </location>
</feature>
<evidence type="ECO:0000313" key="3">
    <source>
        <dbReference type="Proteomes" id="UP001248819"/>
    </source>
</evidence>
<keyword evidence="1" id="KW-1133">Transmembrane helix</keyword>
<evidence type="ECO:0000313" key="2">
    <source>
        <dbReference type="EMBL" id="MDT0648785.1"/>
    </source>
</evidence>
<dbReference type="RefSeq" id="WP_311482964.1">
    <property type="nucleotide sequence ID" value="NZ_JAVRHP010000004.1"/>
</dbReference>
<dbReference type="PANTHER" id="PTHR28008:SF1">
    <property type="entry name" value="DOMAIN PROTEIN, PUTATIVE (AFU_ORTHOLOGUE AFUA_3G10980)-RELATED"/>
    <property type="match status" value="1"/>
</dbReference>
<keyword evidence="3" id="KW-1185">Reference proteome</keyword>
<sequence>MVTKISALAAFLYTALLTYLSLVQLGKISVGSFSPTDKMMHAGAYLVLVGVWQVFFILKSRQNRQYKNNLYKISGVSILFGMLIEVLQGTLTRYRDPDWYDILANSAGVLLAFLFFLVFENFLKRLKSKMILKMGSNSI</sequence>